<dbReference type="GO" id="GO:0004674">
    <property type="term" value="F:protein serine/threonine kinase activity"/>
    <property type="evidence" value="ECO:0007669"/>
    <property type="project" value="UniProtKB-KW"/>
</dbReference>
<dbReference type="AlphaFoldDB" id="A0A7J9BYT4"/>
<dbReference type="PROSITE" id="PS50011">
    <property type="entry name" value="PROTEIN_KINASE_DOM"/>
    <property type="match status" value="1"/>
</dbReference>
<evidence type="ECO:0000256" key="3">
    <source>
        <dbReference type="ARBA" id="ARBA00022490"/>
    </source>
</evidence>
<dbReference type="Proteomes" id="UP000593579">
    <property type="component" value="Unassembled WGS sequence"/>
</dbReference>
<keyword evidence="4" id="KW-0723">Serine/threonine-protein kinase</keyword>
<dbReference type="GO" id="GO:0005886">
    <property type="term" value="C:plasma membrane"/>
    <property type="evidence" value="ECO:0007669"/>
    <property type="project" value="TreeGrafter"/>
</dbReference>
<keyword evidence="4" id="KW-0418">Kinase</keyword>
<evidence type="ECO:0000256" key="5">
    <source>
        <dbReference type="ARBA" id="ARBA00022553"/>
    </source>
</evidence>
<accession>A0A7J9BYT4</accession>
<dbReference type="PRINTS" id="PR00109">
    <property type="entry name" value="TYRKINASE"/>
</dbReference>
<dbReference type="PROSITE" id="PS00108">
    <property type="entry name" value="PROTEIN_KINASE_ST"/>
    <property type="match status" value="1"/>
</dbReference>
<dbReference type="EMBL" id="JABEZY010000007">
    <property type="protein sequence ID" value="MBA0741215.1"/>
    <property type="molecule type" value="Genomic_DNA"/>
</dbReference>
<dbReference type="CDD" id="cd13999">
    <property type="entry name" value="STKc_MAP3K-like"/>
    <property type="match status" value="1"/>
</dbReference>
<organism evidence="7 8">
    <name type="scientific">Gossypium gossypioides</name>
    <name type="common">Mexican cotton</name>
    <name type="synonym">Selera gossypioides</name>
    <dbReference type="NCBI Taxonomy" id="34282"/>
    <lineage>
        <taxon>Eukaryota</taxon>
        <taxon>Viridiplantae</taxon>
        <taxon>Streptophyta</taxon>
        <taxon>Embryophyta</taxon>
        <taxon>Tracheophyta</taxon>
        <taxon>Spermatophyta</taxon>
        <taxon>Magnoliopsida</taxon>
        <taxon>eudicotyledons</taxon>
        <taxon>Gunneridae</taxon>
        <taxon>Pentapetalae</taxon>
        <taxon>rosids</taxon>
        <taxon>malvids</taxon>
        <taxon>Malvales</taxon>
        <taxon>Malvaceae</taxon>
        <taxon>Malvoideae</taxon>
        <taxon>Gossypium</taxon>
    </lineage>
</organism>
<name>A0A7J9BYT4_GOSGO</name>
<keyword evidence="3" id="KW-0963">Cytoplasm</keyword>
<dbReference type="FunFam" id="1.10.510.10:FF:000310">
    <property type="entry name" value="Serine/threonine-protein kinase HT1"/>
    <property type="match status" value="1"/>
</dbReference>
<dbReference type="Pfam" id="PF07714">
    <property type="entry name" value="PK_Tyr_Ser-Thr"/>
    <property type="match status" value="1"/>
</dbReference>
<keyword evidence="5" id="KW-0597">Phosphoprotein</keyword>
<evidence type="ECO:0000256" key="1">
    <source>
        <dbReference type="ARBA" id="ARBA00004496"/>
    </source>
</evidence>
<comment type="subcellular location">
    <subcellularLocation>
        <location evidence="1">Cytoplasm</location>
    </subcellularLocation>
</comment>
<evidence type="ECO:0000256" key="2">
    <source>
        <dbReference type="ARBA" id="ARBA00012513"/>
    </source>
</evidence>
<dbReference type="InterPro" id="IPR001245">
    <property type="entry name" value="Ser-Thr/Tyr_kinase_cat_dom"/>
</dbReference>
<dbReference type="EC" id="2.7.11.1" evidence="2"/>
<feature type="domain" description="Protein kinase" evidence="6">
    <location>
        <begin position="74"/>
        <end position="370"/>
    </location>
</feature>
<gene>
    <name evidence="7" type="ORF">Gogos_014383</name>
</gene>
<dbReference type="InterPro" id="IPR051681">
    <property type="entry name" value="Ser/Thr_Kinases-Pseudokinases"/>
</dbReference>
<dbReference type="PANTHER" id="PTHR44329:SF280">
    <property type="entry name" value="PROTEIN KINASE"/>
    <property type="match status" value="1"/>
</dbReference>
<evidence type="ECO:0000256" key="4">
    <source>
        <dbReference type="ARBA" id="ARBA00022527"/>
    </source>
</evidence>
<dbReference type="Gene3D" id="3.30.200.20">
    <property type="entry name" value="Phosphorylase Kinase, domain 1"/>
    <property type="match status" value="1"/>
</dbReference>
<evidence type="ECO:0000259" key="6">
    <source>
        <dbReference type="PROSITE" id="PS50011"/>
    </source>
</evidence>
<proteinExistence type="predicted"/>
<dbReference type="PANTHER" id="PTHR44329">
    <property type="entry name" value="SERINE/THREONINE-PROTEIN KINASE TNNI3K-RELATED"/>
    <property type="match status" value="1"/>
</dbReference>
<keyword evidence="4" id="KW-0808">Transferase</keyword>
<reference evidence="7 8" key="1">
    <citation type="journal article" date="2019" name="Genome Biol. Evol.">
        <title>Insights into the evolution of the New World diploid cottons (Gossypium, subgenus Houzingenia) based on genome sequencing.</title>
        <authorList>
            <person name="Grover C.E."/>
            <person name="Arick M.A. 2nd"/>
            <person name="Thrash A."/>
            <person name="Conover J.L."/>
            <person name="Sanders W.S."/>
            <person name="Peterson D.G."/>
            <person name="Frelichowski J.E."/>
            <person name="Scheffler J.A."/>
            <person name="Scheffler B.E."/>
            <person name="Wendel J.F."/>
        </authorList>
    </citation>
    <scope>NUCLEOTIDE SEQUENCE [LARGE SCALE GENOMIC DNA]</scope>
    <source>
        <strain evidence="7">5</strain>
        <tissue evidence="7">Leaf</tissue>
    </source>
</reference>
<comment type="caution">
    <text evidence="7">The sequence shown here is derived from an EMBL/GenBank/DDBJ whole genome shotgun (WGS) entry which is preliminary data.</text>
</comment>
<dbReference type="GO" id="GO:0005737">
    <property type="term" value="C:cytoplasm"/>
    <property type="evidence" value="ECO:0007669"/>
    <property type="project" value="UniProtKB-SubCell"/>
</dbReference>
<evidence type="ECO:0000313" key="7">
    <source>
        <dbReference type="EMBL" id="MBA0741215.1"/>
    </source>
</evidence>
<sequence>MKERSESGGGGYVRADQIDLKSLDEQLQRHHSRAWSLENNRNGKEEGGFGIGGRVGGPSNTVRRQEWEIDPSKLIIKSVIARGTFGTVHRGIYDGQDVAASVLLIFIATIPFMLRKNAVKLLDWGEEGHRSEAEIATLRAAFTQEVVVWHKLDHPNVTKFIGATMGSSELNLQTENGHIGMPSNVCCVVVEYCPGGALKSYLIKNRRRKLAFKVVVQLALDLARGLSYLHSKKIVHRDVKTENMLLDKTRTLKIADFGVARLEASNPNDMTGETGTLGYMAPEVLNGNPYNRKCDVYSFGICLWEIYCCDMPYPDLSFSEVTSAVVRQNLRPEIPRCCPSSLANVMKRCWDANPDRRPEMDEVVSMLEGIDTSKGGGMIPHDQPQGCLCFRRYRGP</sequence>
<evidence type="ECO:0000313" key="8">
    <source>
        <dbReference type="Proteomes" id="UP000593579"/>
    </source>
</evidence>
<dbReference type="OrthoDB" id="4062651at2759"/>
<dbReference type="Gene3D" id="1.10.510.10">
    <property type="entry name" value="Transferase(Phosphotransferase) domain 1"/>
    <property type="match status" value="1"/>
</dbReference>
<dbReference type="InterPro" id="IPR000719">
    <property type="entry name" value="Prot_kinase_dom"/>
</dbReference>
<dbReference type="SUPFAM" id="SSF56112">
    <property type="entry name" value="Protein kinase-like (PK-like)"/>
    <property type="match status" value="1"/>
</dbReference>
<keyword evidence="8" id="KW-1185">Reference proteome</keyword>
<dbReference type="InterPro" id="IPR008271">
    <property type="entry name" value="Ser/Thr_kinase_AS"/>
</dbReference>
<protein>
    <recommendedName>
        <fullName evidence="2">non-specific serine/threonine protein kinase</fullName>
        <ecNumber evidence="2">2.7.11.1</ecNumber>
    </recommendedName>
</protein>
<dbReference type="SMART" id="SM00220">
    <property type="entry name" value="S_TKc"/>
    <property type="match status" value="1"/>
</dbReference>
<dbReference type="InterPro" id="IPR011009">
    <property type="entry name" value="Kinase-like_dom_sf"/>
</dbReference>
<dbReference type="GO" id="GO:0005524">
    <property type="term" value="F:ATP binding"/>
    <property type="evidence" value="ECO:0007669"/>
    <property type="project" value="InterPro"/>
</dbReference>